<organism evidence="1 2">
    <name type="scientific">Malus baccata</name>
    <name type="common">Siberian crab apple</name>
    <name type="synonym">Pyrus baccata</name>
    <dbReference type="NCBI Taxonomy" id="106549"/>
    <lineage>
        <taxon>Eukaryota</taxon>
        <taxon>Viridiplantae</taxon>
        <taxon>Streptophyta</taxon>
        <taxon>Embryophyta</taxon>
        <taxon>Tracheophyta</taxon>
        <taxon>Spermatophyta</taxon>
        <taxon>Magnoliopsida</taxon>
        <taxon>eudicotyledons</taxon>
        <taxon>Gunneridae</taxon>
        <taxon>Pentapetalae</taxon>
        <taxon>rosids</taxon>
        <taxon>fabids</taxon>
        <taxon>Rosales</taxon>
        <taxon>Rosaceae</taxon>
        <taxon>Amygdaloideae</taxon>
        <taxon>Maleae</taxon>
        <taxon>Malus</taxon>
    </lineage>
</organism>
<reference evidence="1 2" key="1">
    <citation type="journal article" date="2019" name="G3 (Bethesda)">
        <title>Sequencing of a Wild Apple (Malus baccata) Genome Unravels the Differences Between Cultivated and Wild Apple Species Regarding Disease Resistance and Cold Tolerance.</title>
        <authorList>
            <person name="Chen X."/>
        </authorList>
    </citation>
    <scope>NUCLEOTIDE SEQUENCE [LARGE SCALE GENOMIC DNA]</scope>
    <source>
        <strain evidence="2">cv. Shandingzi</strain>
        <tissue evidence="1">Leaves</tissue>
    </source>
</reference>
<accession>A0A540KQ57</accession>
<dbReference type="AlphaFoldDB" id="A0A540KQ57"/>
<comment type="caution">
    <text evidence="1">The sequence shown here is derived from an EMBL/GenBank/DDBJ whole genome shotgun (WGS) entry which is preliminary data.</text>
</comment>
<name>A0A540KQ57_MALBA</name>
<protein>
    <submittedName>
        <fullName evidence="1">Uncharacterized protein</fullName>
    </submittedName>
</protein>
<dbReference type="Gene3D" id="3.80.10.10">
    <property type="entry name" value="Ribonuclease Inhibitor"/>
    <property type="match status" value="1"/>
</dbReference>
<dbReference type="GO" id="GO:0006952">
    <property type="term" value="P:defense response"/>
    <property type="evidence" value="ECO:0007669"/>
    <property type="project" value="InterPro"/>
</dbReference>
<dbReference type="SUPFAM" id="SSF52058">
    <property type="entry name" value="L domain-like"/>
    <property type="match status" value="1"/>
</dbReference>
<dbReference type="EMBL" id="VIEB01001050">
    <property type="protein sequence ID" value="TQD76142.1"/>
    <property type="molecule type" value="Genomic_DNA"/>
</dbReference>
<sequence>MMHDLLRDMGRDIVHPENPDVPRERSRLWHLEDANDVLIDKSQGTEKIEGLALNLPSLEETSFSTEAFRNMKRLRLLQLNYVQLSRGYQCLSKKLRWLCWHGFPLEFIPIELCQPNIVAIDMQYSSLRQVLCEYSGLLDKLKILNLSHSHDLTQSPDF</sequence>
<evidence type="ECO:0000313" key="1">
    <source>
        <dbReference type="EMBL" id="TQD76142.1"/>
    </source>
</evidence>
<dbReference type="InterPro" id="IPR044974">
    <property type="entry name" value="Disease_R_plants"/>
</dbReference>
<proteinExistence type="predicted"/>
<dbReference type="PANTHER" id="PTHR11017:SF575">
    <property type="entry name" value="ADP-RIBOSYL CYCLASE_CYCLIC ADP-RIBOSE HYDROLASE"/>
    <property type="match status" value="1"/>
</dbReference>
<gene>
    <name evidence="1" type="ORF">C1H46_038335</name>
</gene>
<dbReference type="PANTHER" id="PTHR11017">
    <property type="entry name" value="LEUCINE-RICH REPEAT-CONTAINING PROTEIN"/>
    <property type="match status" value="1"/>
</dbReference>
<dbReference type="Proteomes" id="UP000315295">
    <property type="component" value="Unassembled WGS sequence"/>
</dbReference>
<keyword evidence="2" id="KW-1185">Reference proteome</keyword>
<dbReference type="InterPro" id="IPR032675">
    <property type="entry name" value="LRR_dom_sf"/>
</dbReference>
<evidence type="ECO:0000313" key="2">
    <source>
        <dbReference type="Proteomes" id="UP000315295"/>
    </source>
</evidence>